<gene>
    <name evidence="8" type="ORF">GLW01_02450</name>
</gene>
<keyword evidence="4 7" id="KW-0812">Transmembrane</keyword>
<keyword evidence="9" id="KW-1185">Reference proteome</keyword>
<dbReference type="Pfam" id="PF03773">
    <property type="entry name" value="ArsP_1"/>
    <property type="match status" value="1"/>
</dbReference>
<comment type="similarity">
    <text evidence="2">Belongs to the UPF0718 family.</text>
</comment>
<evidence type="ECO:0000256" key="7">
    <source>
        <dbReference type="SAM" id="Phobius"/>
    </source>
</evidence>
<evidence type="ECO:0000256" key="1">
    <source>
        <dbReference type="ARBA" id="ARBA00004651"/>
    </source>
</evidence>
<feature type="transmembrane region" description="Helical" evidence="7">
    <location>
        <begin position="112"/>
        <end position="131"/>
    </location>
</feature>
<name>A0A9X5B4K7_9GAMM</name>
<sequence length="351" mass="35875">MKELVFAIVEMTLLAAPWLLLGLLVAGLVRGLVPRARIRQWLSGDGIRPILRGAVLGVPLPMCSCGAIPTALALYRGGAGRGPTTSFLVGTPGAGVDSLSLTFVLMGPFMMVARALGAVIAAISTGLLTALSHGGATAAEPAEAACNSGCCSSGCDGGDVMADADETAPGLRHGLRYAFTEMLDDISVWIAIGLAVAGLLITLTPPQGLAVLGSGIGPMLLMALIGVPLYLCAAATTPIAAALMLEGLSPGTALVLMLAGPVTSLATLSIFQREMGTGALLLYLTGIVVSTVAAGLATDAVIAGFNLDIQGSVQGVQEWIPAWLEWSALALLVIMAVPWLRRTLIRETHDD</sequence>
<proteinExistence type="inferred from homology"/>
<evidence type="ECO:0000256" key="3">
    <source>
        <dbReference type="ARBA" id="ARBA00022475"/>
    </source>
</evidence>
<feature type="transmembrane region" description="Helical" evidence="7">
    <location>
        <begin position="87"/>
        <end position="105"/>
    </location>
</feature>
<feature type="transmembrane region" description="Helical" evidence="7">
    <location>
        <begin position="216"/>
        <end position="245"/>
    </location>
</feature>
<protein>
    <submittedName>
        <fullName evidence="8">SO_0444 family Cu/Zn efflux transporter</fullName>
    </submittedName>
</protein>
<evidence type="ECO:0000256" key="2">
    <source>
        <dbReference type="ARBA" id="ARBA00006386"/>
    </source>
</evidence>
<evidence type="ECO:0000256" key="6">
    <source>
        <dbReference type="ARBA" id="ARBA00023136"/>
    </source>
</evidence>
<dbReference type="PANTHER" id="PTHR34184:SF4">
    <property type="entry name" value="UPF0718 PROTEIN YCGR"/>
    <property type="match status" value="1"/>
</dbReference>
<feature type="transmembrane region" description="Helical" evidence="7">
    <location>
        <begin position="6"/>
        <end position="29"/>
    </location>
</feature>
<dbReference type="OrthoDB" id="9810876at2"/>
<organism evidence="8 9">
    <name type="scientific">Vreelandella halophila</name>
    <dbReference type="NCBI Taxonomy" id="86177"/>
    <lineage>
        <taxon>Bacteria</taxon>
        <taxon>Pseudomonadati</taxon>
        <taxon>Pseudomonadota</taxon>
        <taxon>Gammaproteobacteria</taxon>
        <taxon>Oceanospirillales</taxon>
        <taxon>Halomonadaceae</taxon>
        <taxon>Vreelandella</taxon>
    </lineage>
</organism>
<dbReference type="RefSeq" id="WP_160898026.1">
    <property type="nucleotide sequence ID" value="NZ_WMEX01000001.1"/>
</dbReference>
<comment type="caution">
    <text evidence="8">The sequence shown here is derived from an EMBL/GenBank/DDBJ whole genome shotgun (WGS) entry which is preliminary data.</text>
</comment>
<dbReference type="Proteomes" id="UP000460751">
    <property type="component" value="Unassembled WGS sequence"/>
</dbReference>
<keyword evidence="5 7" id="KW-1133">Transmembrane helix</keyword>
<accession>A0A9X5B4K7</accession>
<reference evidence="8 9" key="1">
    <citation type="submission" date="2019-11" db="EMBL/GenBank/DDBJ databases">
        <title>Genome sequences of 17 halophilic strains isolated from different environments.</title>
        <authorList>
            <person name="Furrow R.E."/>
        </authorList>
    </citation>
    <scope>NUCLEOTIDE SEQUENCE [LARGE SCALE GENOMIC DNA]</scope>
    <source>
        <strain evidence="8 9">22507_15_FS</strain>
    </source>
</reference>
<evidence type="ECO:0000256" key="5">
    <source>
        <dbReference type="ARBA" id="ARBA00022989"/>
    </source>
</evidence>
<evidence type="ECO:0000313" key="8">
    <source>
        <dbReference type="EMBL" id="MYL25649.1"/>
    </source>
</evidence>
<feature type="transmembrane region" description="Helical" evidence="7">
    <location>
        <begin position="323"/>
        <end position="340"/>
    </location>
</feature>
<dbReference type="InterPro" id="IPR052923">
    <property type="entry name" value="UPF0718"/>
</dbReference>
<keyword evidence="6 7" id="KW-0472">Membrane</keyword>
<feature type="transmembrane region" description="Helical" evidence="7">
    <location>
        <begin position="50"/>
        <end position="75"/>
    </location>
</feature>
<dbReference type="GO" id="GO:0005886">
    <property type="term" value="C:plasma membrane"/>
    <property type="evidence" value="ECO:0007669"/>
    <property type="project" value="UniProtKB-SubCell"/>
</dbReference>
<feature type="transmembrane region" description="Helical" evidence="7">
    <location>
        <begin position="280"/>
        <end position="303"/>
    </location>
</feature>
<dbReference type="AlphaFoldDB" id="A0A9X5B4K7"/>
<dbReference type="EMBL" id="WMEX01000001">
    <property type="protein sequence ID" value="MYL25649.1"/>
    <property type="molecule type" value="Genomic_DNA"/>
</dbReference>
<dbReference type="InterPro" id="IPR005524">
    <property type="entry name" value="DUF318"/>
</dbReference>
<evidence type="ECO:0000256" key="4">
    <source>
        <dbReference type="ARBA" id="ARBA00022692"/>
    </source>
</evidence>
<evidence type="ECO:0000313" key="9">
    <source>
        <dbReference type="Proteomes" id="UP000460751"/>
    </source>
</evidence>
<feature type="transmembrane region" description="Helical" evidence="7">
    <location>
        <begin position="186"/>
        <end position="204"/>
    </location>
</feature>
<feature type="transmembrane region" description="Helical" evidence="7">
    <location>
        <begin position="251"/>
        <end position="271"/>
    </location>
</feature>
<comment type="subcellular location">
    <subcellularLocation>
        <location evidence="1">Cell membrane</location>
        <topology evidence="1">Multi-pass membrane protein</topology>
    </subcellularLocation>
</comment>
<dbReference type="PANTHER" id="PTHR34184">
    <property type="entry name" value="UPF0718 PROTEIN YCGR"/>
    <property type="match status" value="1"/>
</dbReference>
<dbReference type="NCBIfam" id="NF033936">
    <property type="entry name" value="CuZnOut_SO0444"/>
    <property type="match status" value="1"/>
</dbReference>
<keyword evidence="3" id="KW-1003">Cell membrane</keyword>